<dbReference type="EMBL" id="CP021059">
    <property type="protein sequence ID" value="ARQ07040.1"/>
    <property type="molecule type" value="Genomic_DNA"/>
</dbReference>
<evidence type="ECO:0008006" key="3">
    <source>
        <dbReference type="Google" id="ProtNLM"/>
    </source>
</evidence>
<protein>
    <recommendedName>
        <fullName evidence="3">Phage tail protein</fullName>
    </recommendedName>
</protein>
<keyword evidence="2" id="KW-1185">Reference proteome</keyword>
<dbReference type="OrthoDB" id="2404792at2"/>
<dbReference type="GeneID" id="35295518"/>
<sequence length="196" mass="21723">MNAFDKSIMFGMANIEMELQSGEKLYFRGKATADGKDFLQTEGGVFTVEPKMKPIEFEDTGESTLDDRVTGWEAKLKLTVSQESLELIQLSMAGAHAIKDSEGSTLVGITDGPLGSSNRDRAIKMVIHPRDLDPSDKSKDIVIYKAASTTGFERAYKNEQGKFDLEFNVYPRDNFDMSKPGNFFYIGPTDPNATVL</sequence>
<dbReference type="STRING" id="1855823.MCCS_13990"/>
<dbReference type="KEGG" id="mcak:MCCS_13990"/>
<reference evidence="1 2" key="1">
    <citation type="journal article" date="2017" name="Int. J. Syst. Evol. Microbiol.">
        <title>Macrococcus canis sp. nov., a skin bacterium associated with infections in dogs.</title>
        <authorList>
            <person name="Gobeli Brawand S."/>
            <person name="Cotting K."/>
            <person name="Gomez-Sanz E."/>
            <person name="Collaud A."/>
            <person name="Thomann A."/>
            <person name="Brodard I."/>
            <person name="Rodriguez-Campos S."/>
            <person name="Strauss C."/>
            <person name="Perreten V."/>
        </authorList>
    </citation>
    <scope>NUCLEOTIDE SEQUENCE [LARGE SCALE GENOMIC DNA]</scope>
    <source>
        <strain evidence="1 2">KM45013</strain>
    </source>
</reference>
<accession>A0A1W7AD64</accession>
<name>A0A1W7AD64_9STAP</name>
<proteinExistence type="predicted"/>
<gene>
    <name evidence="1" type="ORF">MCCS_13990</name>
</gene>
<organism evidence="1 2">
    <name type="scientific">Macrococcoides canis</name>
    <dbReference type="NCBI Taxonomy" id="1855823"/>
    <lineage>
        <taxon>Bacteria</taxon>
        <taxon>Bacillati</taxon>
        <taxon>Bacillota</taxon>
        <taxon>Bacilli</taxon>
        <taxon>Bacillales</taxon>
        <taxon>Staphylococcaceae</taxon>
        <taxon>Macrococcoides</taxon>
    </lineage>
</organism>
<dbReference type="RefSeq" id="WP_086042670.1">
    <property type="nucleotide sequence ID" value="NZ_CBCRZA010000002.1"/>
</dbReference>
<evidence type="ECO:0000313" key="2">
    <source>
        <dbReference type="Proteomes" id="UP000194154"/>
    </source>
</evidence>
<dbReference type="Proteomes" id="UP000194154">
    <property type="component" value="Chromosome"/>
</dbReference>
<evidence type="ECO:0000313" key="1">
    <source>
        <dbReference type="EMBL" id="ARQ07040.1"/>
    </source>
</evidence>
<dbReference type="AlphaFoldDB" id="A0A1W7AD64"/>